<feature type="compositionally biased region" description="Polar residues" evidence="1">
    <location>
        <begin position="323"/>
        <end position="334"/>
    </location>
</feature>
<organism evidence="3 4">
    <name type="scientific">Syncephalastrum racemosum</name>
    <name type="common">Filamentous fungus</name>
    <dbReference type="NCBI Taxonomy" id="13706"/>
    <lineage>
        <taxon>Eukaryota</taxon>
        <taxon>Fungi</taxon>
        <taxon>Fungi incertae sedis</taxon>
        <taxon>Mucoromycota</taxon>
        <taxon>Mucoromycotina</taxon>
        <taxon>Mucoromycetes</taxon>
        <taxon>Mucorales</taxon>
        <taxon>Syncephalastraceae</taxon>
        <taxon>Syncephalastrum</taxon>
    </lineage>
</organism>
<proteinExistence type="predicted"/>
<dbReference type="EMBL" id="MCGN01000006">
    <property type="protein sequence ID" value="ORY95817.1"/>
    <property type="molecule type" value="Genomic_DNA"/>
</dbReference>
<sequence>MALVLEAIALVLIFVSVTRPGHLEQALTSSHAHYISGKTFPGAALSLILCLLQHFVHVCIVAAVAAYEDGLALYKGQSITPKDSPPCVAVPLTTALPASMPAPELDEETNKAIVQGTTEKEETTTQNTKCDESHISSSTIDQSNRSSAPADVKQENQLLPPLPESDDASLIGTDHTDPPDDAVDDTPLTSAAGSVHGHDEKEDTVGKEGPGAEDATPVTRQPEIQAPCPINQDKRSEESSINASDTDSTGATSAHTTSDKPKAVSPSKSDTLATPPSSAASAKDLNSNVPYEHEQTQPIPPPLAATQPAAAADGRKDEGNAETRPSSDMTTPLQTVAKEVHAPHVPEAYQDKQKTPSVADERTASPSPPAKSSRLLSKLRSNHQDDTVSLASQTTSTHEPQPTVTPSQSLSRVKGKLFRSGTLLGKKKSNASIVDMHQQQEQPPTGAPRPSHSISLRFKNSKKRLSSLFH</sequence>
<feature type="compositionally biased region" description="Polar residues" evidence="1">
    <location>
        <begin position="239"/>
        <end position="256"/>
    </location>
</feature>
<protein>
    <submittedName>
        <fullName evidence="3">Uncharacterized protein</fullName>
    </submittedName>
</protein>
<evidence type="ECO:0000313" key="4">
    <source>
        <dbReference type="Proteomes" id="UP000242180"/>
    </source>
</evidence>
<dbReference type="Proteomes" id="UP000242180">
    <property type="component" value="Unassembled WGS sequence"/>
</dbReference>
<evidence type="ECO:0000313" key="3">
    <source>
        <dbReference type="EMBL" id="ORY95817.1"/>
    </source>
</evidence>
<feature type="compositionally biased region" description="Polar residues" evidence="1">
    <location>
        <begin position="135"/>
        <end position="147"/>
    </location>
</feature>
<accession>A0A1X2HAW0</accession>
<feature type="chain" id="PRO_5012123226" evidence="2">
    <location>
        <begin position="21"/>
        <end position="470"/>
    </location>
</feature>
<keyword evidence="4" id="KW-1185">Reference proteome</keyword>
<reference evidence="3 4" key="1">
    <citation type="submission" date="2016-07" db="EMBL/GenBank/DDBJ databases">
        <title>Pervasive Adenine N6-methylation of Active Genes in Fungi.</title>
        <authorList>
            <consortium name="DOE Joint Genome Institute"/>
            <person name="Mondo S.J."/>
            <person name="Dannebaum R.O."/>
            <person name="Kuo R.C."/>
            <person name="Labutti K."/>
            <person name="Haridas S."/>
            <person name="Kuo A."/>
            <person name="Salamov A."/>
            <person name="Ahrendt S.R."/>
            <person name="Lipzen A."/>
            <person name="Sullivan W."/>
            <person name="Andreopoulos W.B."/>
            <person name="Clum A."/>
            <person name="Lindquist E."/>
            <person name="Daum C."/>
            <person name="Ramamoorthy G.K."/>
            <person name="Gryganskyi A."/>
            <person name="Culley D."/>
            <person name="Magnuson J.K."/>
            <person name="James T.Y."/>
            <person name="O'Malley M.A."/>
            <person name="Stajich J.E."/>
            <person name="Spatafora J.W."/>
            <person name="Visel A."/>
            <person name="Grigoriev I.V."/>
        </authorList>
    </citation>
    <scope>NUCLEOTIDE SEQUENCE [LARGE SCALE GENOMIC DNA]</scope>
    <source>
        <strain evidence="3 4">NRRL 2496</strain>
    </source>
</reference>
<comment type="caution">
    <text evidence="3">The sequence shown here is derived from an EMBL/GenBank/DDBJ whole genome shotgun (WGS) entry which is preliminary data.</text>
</comment>
<feature type="compositionally biased region" description="Basic and acidic residues" evidence="1">
    <location>
        <begin position="196"/>
        <end position="206"/>
    </location>
</feature>
<feature type="signal peptide" evidence="2">
    <location>
        <begin position="1"/>
        <end position="20"/>
    </location>
</feature>
<feature type="compositionally biased region" description="Basic and acidic residues" evidence="1">
    <location>
        <begin position="118"/>
        <end position="134"/>
    </location>
</feature>
<name>A0A1X2HAW0_SYNRA</name>
<evidence type="ECO:0000256" key="2">
    <source>
        <dbReference type="SAM" id="SignalP"/>
    </source>
</evidence>
<feature type="compositionally biased region" description="Basic residues" evidence="1">
    <location>
        <begin position="459"/>
        <end position="470"/>
    </location>
</feature>
<keyword evidence="2" id="KW-0732">Signal</keyword>
<gene>
    <name evidence="3" type="ORF">BCR43DRAFT_493645</name>
</gene>
<dbReference type="AlphaFoldDB" id="A0A1X2HAW0"/>
<feature type="region of interest" description="Disordered" evidence="1">
    <location>
        <begin position="117"/>
        <end position="470"/>
    </location>
</feature>
<dbReference type="InParanoid" id="A0A1X2HAW0"/>
<evidence type="ECO:0000256" key="1">
    <source>
        <dbReference type="SAM" id="MobiDB-lite"/>
    </source>
</evidence>
<feature type="compositionally biased region" description="Polar residues" evidence="1">
    <location>
        <begin position="266"/>
        <end position="276"/>
    </location>
</feature>
<feature type="compositionally biased region" description="Low complexity" evidence="1">
    <location>
        <begin position="370"/>
        <end position="379"/>
    </location>
</feature>
<feature type="compositionally biased region" description="Polar residues" evidence="1">
    <location>
        <begin position="387"/>
        <end position="411"/>
    </location>
</feature>
<feature type="compositionally biased region" description="Basic and acidic residues" evidence="1">
    <location>
        <begin position="338"/>
        <end position="363"/>
    </location>
</feature>